<dbReference type="Proteomes" id="UP001239213">
    <property type="component" value="Unassembled WGS sequence"/>
</dbReference>
<evidence type="ECO:0000313" key="3">
    <source>
        <dbReference type="Proteomes" id="UP001239213"/>
    </source>
</evidence>
<name>A0AAI9UKG5_9PEZI</name>
<feature type="compositionally biased region" description="Polar residues" evidence="1">
    <location>
        <begin position="224"/>
        <end position="234"/>
    </location>
</feature>
<evidence type="ECO:0000313" key="2">
    <source>
        <dbReference type="EMBL" id="KAK1457598.1"/>
    </source>
</evidence>
<feature type="region of interest" description="Disordered" evidence="1">
    <location>
        <begin position="1"/>
        <end position="69"/>
    </location>
</feature>
<proteinExistence type="predicted"/>
<feature type="compositionally biased region" description="Basic and acidic residues" evidence="1">
    <location>
        <begin position="47"/>
        <end position="58"/>
    </location>
</feature>
<organism evidence="2 3">
    <name type="scientific">Colletotrichum cuscutae</name>
    <dbReference type="NCBI Taxonomy" id="1209917"/>
    <lineage>
        <taxon>Eukaryota</taxon>
        <taxon>Fungi</taxon>
        <taxon>Dikarya</taxon>
        <taxon>Ascomycota</taxon>
        <taxon>Pezizomycotina</taxon>
        <taxon>Sordariomycetes</taxon>
        <taxon>Hypocreomycetidae</taxon>
        <taxon>Glomerellales</taxon>
        <taxon>Glomerellaceae</taxon>
        <taxon>Colletotrichum</taxon>
        <taxon>Colletotrichum acutatum species complex</taxon>
    </lineage>
</organism>
<feature type="compositionally biased region" description="Basic and acidic residues" evidence="1">
    <location>
        <begin position="13"/>
        <end position="33"/>
    </location>
</feature>
<keyword evidence="3" id="KW-1185">Reference proteome</keyword>
<comment type="caution">
    <text evidence="2">The sequence shown here is derived from an EMBL/GenBank/DDBJ whole genome shotgun (WGS) entry which is preliminary data.</text>
</comment>
<accession>A0AAI9UKG5</accession>
<sequence length="269" mass="29928">MVNLTELPPPAAEAREERDEKPVDAATPEEEKPSTATADAATEEPEMAEKLPEEEKLPAAEQNTQSSTRLFPVGNLERMIDDWFSAGHDSDSEEEEEEFASLGELVLFHVVKCRPELDVNGLETMYTECLNSGFVYLMASNEQDVSYGVSRWLAMRAMWRSLGAPRIWPKSKGMPETTRKPHDCRYAVFKESKILEEEASKQNNTSGLASSHGAGTKKPAASAPTRQQQPSGYQFPSRKATGRSASSVHRSSTYPAPRRPTTRMEVMFI</sequence>
<protein>
    <submittedName>
        <fullName evidence="2">Uncharacterized protein</fullName>
    </submittedName>
</protein>
<evidence type="ECO:0000256" key="1">
    <source>
        <dbReference type="SAM" id="MobiDB-lite"/>
    </source>
</evidence>
<dbReference type="AlphaFoldDB" id="A0AAI9UKG5"/>
<dbReference type="EMBL" id="MPDP01000281">
    <property type="protein sequence ID" value="KAK1457598.1"/>
    <property type="molecule type" value="Genomic_DNA"/>
</dbReference>
<feature type="compositionally biased region" description="Polar residues" evidence="1">
    <location>
        <begin position="243"/>
        <end position="254"/>
    </location>
</feature>
<reference evidence="2" key="1">
    <citation type="submission" date="2016-11" db="EMBL/GenBank/DDBJ databases">
        <title>The genome sequence of Colletotrichum cuscutae.</title>
        <authorList>
            <person name="Baroncelli R."/>
        </authorList>
    </citation>
    <scope>NUCLEOTIDE SEQUENCE</scope>
    <source>
        <strain evidence="2">IMI 304802</strain>
    </source>
</reference>
<gene>
    <name evidence="2" type="ORF">CCUS01_09712</name>
</gene>
<feature type="region of interest" description="Disordered" evidence="1">
    <location>
        <begin position="199"/>
        <end position="269"/>
    </location>
</feature>